<dbReference type="InterPro" id="IPR036913">
    <property type="entry name" value="YegP-like_sf"/>
</dbReference>
<dbReference type="PANTHER" id="PTHR40606">
    <property type="match status" value="1"/>
</dbReference>
<organism evidence="1 2">
    <name type="scientific">Chitinophaga solisilvae</name>
    <dbReference type="NCBI Taxonomy" id="1233460"/>
    <lineage>
        <taxon>Bacteria</taxon>
        <taxon>Pseudomonadati</taxon>
        <taxon>Bacteroidota</taxon>
        <taxon>Chitinophagia</taxon>
        <taxon>Chitinophagales</taxon>
        <taxon>Chitinophagaceae</taxon>
        <taxon>Chitinophaga</taxon>
    </lineage>
</organism>
<dbReference type="RefSeq" id="WP_127043019.1">
    <property type="nucleotide sequence ID" value="NZ_JAABOK010000020.1"/>
</dbReference>
<accession>A0A433WD12</accession>
<dbReference type="InterPro" id="IPR010879">
    <property type="entry name" value="DUF1508"/>
</dbReference>
<sequence length="114" mass="12615">MGKFVITKKPNGNFFFKLKADNGQTILASEGYSVRINCDNGIASVKANSIHKERYDKLTAQNGQFYFNLKGSNGKVIGTSEMYETEAARDNGIASVRANAPEAPVDDQSRYWVE</sequence>
<dbReference type="Gene3D" id="2.30.29.80">
    <property type="match status" value="1"/>
</dbReference>
<evidence type="ECO:0000313" key="2">
    <source>
        <dbReference type="Proteomes" id="UP000281028"/>
    </source>
</evidence>
<reference evidence="1" key="1">
    <citation type="submission" date="2020-05" db="EMBL/GenBank/DDBJ databases">
        <title>Chitinophaga laudate sp. nov., isolated from a tropical peat swamp.</title>
        <authorList>
            <person name="Goh C.B.S."/>
            <person name="Lee M.S."/>
            <person name="Parimannan S."/>
            <person name="Pasbakhsh P."/>
            <person name="Yule C.M."/>
            <person name="Rajandas H."/>
            <person name="Loke S."/>
            <person name="Croft L."/>
            <person name="Tan J.B.L."/>
        </authorList>
    </citation>
    <scope>NUCLEOTIDE SEQUENCE</scope>
    <source>
        <strain evidence="1">Mgbs1</strain>
    </source>
</reference>
<dbReference type="EMBL" id="RIAR02000001">
    <property type="protein sequence ID" value="NSL86325.1"/>
    <property type="molecule type" value="Genomic_DNA"/>
</dbReference>
<dbReference type="InterPro" id="IPR051141">
    <property type="entry name" value="UPF0339_domain"/>
</dbReference>
<dbReference type="Proteomes" id="UP000281028">
    <property type="component" value="Unassembled WGS sequence"/>
</dbReference>
<dbReference type="SUPFAM" id="SSF160113">
    <property type="entry name" value="YegP-like"/>
    <property type="match status" value="2"/>
</dbReference>
<dbReference type="OrthoDB" id="9802792at2"/>
<protein>
    <submittedName>
        <fullName evidence="1">YegP family protein</fullName>
    </submittedName>
</protein>
<comment type="caution">
    <text evidence="1">The sequence shown here is derived from an EMBL/GenBank/DDBJ whole genome shotgun (WGS) entry which is preliminary data.</text>
</comment>
<dbReference type="Pfam" id="PF07411">
    <property type="entry name" value="DUF1508"/>
    <property type="match status" value="2"/>
</dbReference>
<proteinExistence type="predicted"/>
<name>A0A433WD12_9BACT</name>
<evidence type="ECO:0000313" key="1">
    <source>
        <dbReference type="EMBL" id="NSL86325.1"/>
    </source>
</evidence>
<gene>
    <name evidence="1" type="ORF">ECE50_005770</name>
</gene>
<keyword evidence="2" id="KW-1185">Reference proteome</keyword>
<dbReference type="PANTHER" id="PTHR40606:SF1">
    <property type="entry name" value="UPF0339 PROTEIN YEGP"/>
    <property type="match status" value="1"/>
</dbReference>
<dbReference type="AlphaFoldDB" id="A0A433WD12"/>